<feature type="domain" description="HTH CENPB-type" evidence="3">
    <location>
        <begin position="65"/>
        <end position="135"/>
    </location>
</feature>
<keyword evidence="4" id="KW-1185">Reference proteome</keyword>
<organism evidence="4 5">
    <name type="scientific">Aplysia californica</name>
    <name type="common">California sea hare</name>
    <dbReference type="NCBI Taxonomy" id="6500"/>
    <lineage>
        <taxon>Eukaryota</taxon>
        <taxon>Metazoa</taxon>
        <taxon>Spiralia</taxon>
        <taxon>Lophotrochozoa</taxon>
        <taxon>Mollusca</taxon>
        <taxon>Gastropoda</taxon>
        <taxon>Heterobranchia</taxon>
        <taxon>Euthyneura</taxon>
        <taxon>Tectipleura</taxon>
        <taxon>Aplysiida</taxon>
        <taxon>Aplysioidea</taxon>
        <taxon>Aplysiidae</taxon>
        <taxon>Aplysia</taxon>
    </lineage>
</organism>
<dbReference type="InterPro" id="IPR050863">
    <property type="entry name" value="CenT-Element_Derived"/>
</dbReference>
<dbReference type="PROSITE" id="PS51253">
    <property type="entry name" value="HTH_CENPB"/>
    <property type="match status" value="1"/>
</dbReference>
<evidence type="ECO:0000256" key="1">
    <source>
        <dbReference type="ARBA" id="ARBA00023125"/>
    </source>
</evidence>
<proteinExistence type="predicted"/>
<protein>
    <submittedName>
        <fullName evidence="5">Tigger transposable element-derived protein 4</fullName>
    </submittedName>
</protein>
<keyword evidence="2" id="KW-0175">Coiled coil</keyword>
<dbReference type="Pfam" id="PF03184">
    <property type="entry name" value="DDE_1"/>
    <property type="match status" value="1"/>
</dbReference>
<name>A0ABM0JQ10_APLCA</name>
<reference evidence="5" key="1">
    <citation type="submission" date="2025-08" db="UniProtKB">
        <authorList>
            <consortium name="RefSeq"/>
        </authorList>
    </citation>
    <scope>IDENTIFICATION</scope>
</reference>
<dbReference type="GeneID" id="101860331"/>
<dbReference type="RefSeq" id="XP_005098847.1">
    <property type="nucleotide sequence ID" value="XM_005098790.3"/>
</dbReference>
<dbReference type="PANTHER" id="PTHR19303">
    <property type="entry name" value="TRANSPOSON"/>
    <property type="match status" value="1"/>
</dbReference>
<dbReference type="SMART" id="SM00674">
    <property type="entry name" value="CENPB"/>
    <property type="match status" value="1"/>
</dbReference>
<keyword evidence="1" id="KW-0238">DNA-binding</keyword>
<evidence type="ECO:0000256" key="2">
    <source>
        <dbReference type="SAM" id="Coils"/>
    </source>
</evidence>
<dbReference type="InterPro" id="IPR006600">
    <property type="entry name" value="HTH_CenpB_DNA-bd_dom"/>
</dbReference>
<dbReference type="Proteomes" id="UP000694888">
    <property type="component" value="Unplaced"/>
</dbReference>
<dbReference type="Pfam" id="PF03221">
    <property type="entry name" value="HTH_Tnp_Tc5"/>
    <property type="match status" value="1"/>
</dbReference>
<accession>A0ABM0JQ10</accession>
<dbReference type="InterPro" id="IPR004875">
    <property type="entry name" value="DDE_SF_endonuclease_dom"/>
</dbReference>
<feature type="coiled-coil region" evidence="2">
    <location>
        <begin position="434"/>
        <end position="468"/>
    </location>
</feature>
<evidence type="ECO:0000313" key="5">
    <source>
        <dbReference type="RefSeq" id="XP_005098847.1"/>
    </source>
</evidence>
<evidence type="ECO:0000259" key="3">
    <source>
        <dbReference type="PROSITE" id="PS51253"/>
    </source>
</evidence>
<gene>
    <name evidence="5" type="primary">LOC101860331</name>
</gene>
<dbReference type="SUPFAM" id="SSF46689">
    <property type="entry name" value="Homeodomain-like"/>
    <property type="match status" value="2"/>
</dbReference>
<sequence>MAAKRTTLTIEQKLNIIEEMESGQDQDQNFAETARKHGVSRSVISRLWKTREETRSTAKDFQNLSRKRKARFKEEDVDIALNVWLCQKNEHCARINGPILKQKAQQLAEEMGHDFTPSEGWLSRFKERHSITFRRGHAREIEKQRTDFELAQNWKDRVMVGGFLNDYSPNDIYNAGETGIFFKGLPDRGFVYRNAKISGGKKQKDRLTILICANMSGTDKKKLLVIGKSKSPRGFPSKVSKLPVDYKHSDNALMTPDIFTDFLRSWDQSLRLQRRSIVLFVDTCRAHLKPTGLTCIKLEFLPPNTTATHQPMDQGIIRNFKCHYRAAVNNIIISELDSDESKKASDILATITVLRAIYLLQEAWSLVTPETIKNCYKCAGFVINSTSEDVPAIINPVTFIPPKNMDPEMFEEFIAVDDDAPVTGELTDGEIVQLNTLVERKKRSRAEVEVEEESAEAEEVEVEEAATKMPSPSELLQSLNTVRVFMESAGLTSQTKFQAVTRAVQESVISNRKQSFLTDFFPTK</sequence>
<dbReference type="InterPro" id="IPR009057">
    <property type="entry name" value="Homeodomain-like_sf"/>
</dbReference>
<dbReference type="Gene3D" id="1.10.10.60">
    <property type="entry name" value="Homeodomain-like"/>
    <property type="match status" value="2"/>
</dbReference>
<evidence type="ECO:0000313" key="4">
    <source>
        <dbReference type="Proteomes" id="UP000694888"/>
    </source>
</evidence>
<dbReference type="PANTHER" id="PTHR19303:SF73">
    <property type="entry name" value="PROTEIN PDC2"/>
    <property type="match status" value="1"/>
</dbReference>